<dbReference type="AlphaFoldDB" id="A0A6V8IDD5"/>
<evidence type="ECO:0000313" key="1">
    <source>
        <dbReference type="EMBL" id="GFE94576.1"/>
    </source>
</evidence>
<keyword evidence="2" id="KW-1185">Reference proteome</keyword>
<proteinExistence type="predicted"/>
<gene>
    <name evidence="1" type="ORF">DmAi_26350</name>
</gene>
<comment type="caution">
    <text evidence="1">The sequence shown here is derived from an EMBL/GenBank/DDBJ whole genome shotgun (WGS) entry which is preliminary data.</text>
</comment>
<reference evidence="1 2" key="1">
    <citation type="journal article" date="2020" name="Cell Rep.">
        <title>Local necrotic cells trigger systemic immune activation via gut microbiome dysbiosis in Drosophila.</title>
        <authorList>
            <person name="Kosakamoto H."/>
            <person name="Yamauchi T."/>
            <person name="Akuzawa-Tokita Y."/>
            <person name="Nishimura K."/>
            <person name="Soga T."/>
            <person name="Murakami T."/>
            <person name="Mori H."/>
            <person name="Yamamoto K."/>
            <person name="Miyazaki R."/>
            <person name="Koto A."/>
            <person name="Miura M."/>
            <person name="Obata F."/>
        </authorList>
    </citation>
    <scope>NUCLEOTIDE SEQUENCE [LARGE SCALE GENOMIC DNA]</scope>
    <source>
        <strain evidence="1 2">Ai</strain>
    </source>
</reference>
<dbReference type="Proteomes" id="UP000548726">
    <property type="component" value="Unassembled WGS sequence"/>
</dbReference>
<organism evidence="1 2">
    <name type="scientific">Acetobacter persici</name>
    <dbReference type="NCBI Taxonomy" id="1076596"/>
    <lineage>
        <taxon>Bacteria</taxon>
        <taxon>Pseudomonadati</taxon>
        <taxon>Pseudomonadota</taxon>
        <taxon>Alphaproteobacteria</taxon>
        <taxon>Acetobacterales</taxon>
        <taxon>Acetobacteraceae</taxon>
        <taxon>Acetobacter</taxon>
    </lineage>
</organism>
<evidence type="ECO:0000313" key="2">
    <source>
        <dbReference type="Proteomes" id="UP000548726"/>
    </source>
</evidence>
<protein>
    <submittedName>
        <fullName evidence="1">Uncharacterized protein</fullName>
    </submittedName>
</protein>
<dbReference type="EMBL" id="BLJP01000014">
    <property type="protein sequence ID" value="GFE94576.1"/>
    <property type="molecule type" value="Genomic_DNA"/>
</dbReference>
<sequence length="46" mass="5277">MYESWNSLVFWILKNSVSDGKRVRLFGERLACSGAVVRLFDRSDAP</sequence>
<name>A0A6V8IDD5_9PROT</name>
<accession>A0A6V8IDD5</accession>